<evidence type="ECO:0000256" key="4">
    <source>
        <dbReference type="ARBA" id="ARBA00022989"/>
    </source>
</evidence>
<feature type="transmembrane region" description="Helical" evidence="6">
    <location>
        <begin position="79"/>
        <end position="100"/>
    </location>
</feature>
<evidence type="ECO:0000256" key="5">
    <source>
        <dbReference type="ARBA" id="ARBA00023136"/>
    </source>
</evidence>
<evidence type="ECO:0000256" key="3">
    <source>
        <dbReference type="ARBA" id="ARBA00022692"/>
    </source>
</evidence>
<evidence type="ECO:0000256" key="6">
    <source>
        <dbReference type="SAM" id="Phobius"/>
    </source>
</evidence>
<comment type="caution">
    <text evidence="8">The sequence shown here is derived from an EMBL/GenBank/DDBJ whole genome shotgun (WGS) entry which is preliminary data.</text>
</comment>
<evidence type="ECO:0000259" key="7">
    <source>
        <dbReference type="Pfam" id="PF10520"/>
    </source>
</evidence>
<evidence type="ECO:0000313" key="9">
    <source>
        <dbReference type="Proteomes" id="UP001165065"/>
    </source>
</evidence>
<keyword evidence="3 6" id="KW-0812">Transmembrane</keyword>
<comment type="similarity">
    <text evidence="2">Belongs to the fatty acid desaturase CarF family.</text>
</comment>
<dbReference type="PANTHER" id="PTHR48231">
    <property type="entry name" value="TMEM189_B_DMAIN DOMAIN-CONTAINING PROTEIN"/>
    <property type="match status" value="1"/>
</dbReference>
<dbReference type="Pfam" id="PF10520">
    <property type="entry name" value="Lipid_desat"/>
    <property type="match status" value="1"/>
</dbReference>
<dbReference type="InterPro" id="IPR019547">
    <property type="entry name" value="Lipid_desat"/>
</dbReference>
<feature type="domain" description="Lipid desaturase" evidence="7">
    <location>
        <begin position="121"/>
        <end position="289"/>
    </location>
</feature>
<keyword evidence="4 6" id="KW-1133">Transmembrane helix</keyword>
<dbReference type="PANTHER" id="PTHR48231:SF1">
    <property type="entry name" value="OS08G0187900 PROTEIN"/>
    <property type="match status" value="1"/>
</dbReference>
<proteinExistence type="inferred from homology"/>
<dbReference type="AlphaFoldDB" id="A0A9W7G4R8"/>
<reference evidence="9" key="1">
    <citation type="journal article" date="2023" name="Commun. Biol.">
        <title>Genome analysis of Parmales, the sister group of diatoms, reveals the evolutionary specialization of diatoms from phago-mixotrophs to photoautotrophs.</title>
        <authorList>
            <person name="Ban H."/>
            <person name="Sato S."/>
            <person name="Yoshikawa S."/>
            <person name="Yamada K."/>
            <person name="Nakamura Y."/>
            <person name="Ichinomiya M."/>
            <person name="Sato N."/>
            <person name="Blanc-Mathieu R."/>
            <person name="Endo H."/>
            <person name="Kuwata A."/>
            <person name="Ogata H."/>
        </authorList>
    </citation>
    <scope>NUCLEOTIDE SEQUENCE [LARGE SCALE GENOMIC DNA]</scope>
</reference>
<organism evidence="8 9">
    <name type="scientific">Triparma columacea</name>
    <dbReference type="NCBI Taxonomy" id="722753"/>
    <lineage>
        <taxon>Eukaryota</taxon>
        <taxon>Sar</taxon>
        <taxon>Stramenopiles</taxon>
        <taxon>Ochrophyta</taxon>
        <taxon>Bolidophyceae</taxon>
        <taxon>Parmales</taxon>
        <taxon>Triparmaceae</taxon>
        <taxon>Triparma</taxon>
    </lineage>
</organism>
<accession>A0A9W7G4R8</accession>
<evidence type="ECO:0000256" key="1">
    <source>
        <dbReference type="ARBA" id="ARBA00004141"/>
    </source>
</evidence>
<protein>
    <recommendedName>
        <fullName evidence="7">Lipid desaturase domain-containing protein</fullName>
    </recommendedName>
</protein>
<sequence>MSRDHLKENNMLVLQLDIEDAALQTNDKHSPNNNINKVDAKGDNFVFGLADSGLVREKGKKAQVYVEGDELTAAPYMKAMVLFSFASHLTVALTGASSLLFSYGPLLGLLSTMLITAVTWAAADLGSGIFHWSVDNYGNGRTPVLGNIIAAFQGHHTAPWTIVEREFCNNVHKLCIPFGPILPLSTLILHAPPGVQLASSVFCFLEVMSQELHKFSHMTKKECPPIVNFLMDKGIVLGRIGHSRHHAVPFSGNYCIVSGFNNDWVDRVGLFRWMELKVYKIFGVESNSWKLDENLKDMVMEGKFREANRKGVA</sequence>
<gene>
    <name evidence="8" type="ORF">TrCOL_g2970</name>
</gene>
<keyword evidence="5 6" id="KW-0472">Membrane</keyword>
<dbReference type="GO" id="GO:0016020">
    <property type="term" value="C:membrane"/>
    <property type="evidence" value="ECO:0007669"/>
    <property type="project" value="UniProtKB-SubCell"/>
</dbReference>
<dbReference type="Proteomes" id="UP001165065">
    <property type="component" value="Unassembled WGS sequence"/>
</dbReference>
<keyword evidence="9" id="KW-1185">Reference proteome</keyword>
<dbReference type="EMBL" id="BRYA01000024">
    <property type="protein sequence ID" value="GMI32977.1"/>
    <property type="molecule type" value="Genomic_DNA"/>
</dbReference>
<comment type="subcellular location">
    <subcellularLocation>
        <location evidence="1">Membrane</location>
        <topology evidence="1">Multi-pass membrane protein</topology>
    </subcellularLocation>
</comment>
<dbReference type="OrthoDB" id="5103at2759"/>
<evidence type="ECO:0000313" key="8">
    <source>
        <dbReference type="EMBL" id="GMI32977.1"/>
    </source>
</evidence>
<evidence type="ECO:0000256" key="2">
    <source>
        <dbReference type="ARBA" id="ARBA00007620"/>
    </source>
</evidence>
<name>A0A9W7G4R8_9STRA</name>